<reference evidence="8 9" key="1">
    <citation type="journal article" date="2009" name="Science">
        <title>Green evolution and dynamic adaptations revealed by genomes of the marine picoeukaryotes Micromonas.</title>
        <authorList>
            <person name="Worden A.Z."/>
            <person name="Lee J.H."/>
            <person name="Mock T."/>
            <person name="Rouze P."/>
            <person name="Simmons M.P."/>
            <person name="Aerts A.L."/>
            <person name="Allen A.E."/>
            <person name="Cuvelier M.L."/>
            <person name="Derelle E."/>
            <person name="Everett M.V."/>
            <person name="Foulon E."/>
            <person name="Grimwood J."/>
            <person name="Gundlach H."/>
            <person name="Henrissat B."/>
            <person name="Napoli C."/>
            <person name="McDonald S.M."/>
            <person name="Parker M.S."/>
            <person name="Rombauts S."/>
            <person name="Salamov A."/>
            <person name="Von Dassow P."/>
            <person name="Badger J.H."/>
            <person name="Coutinho P.M."/>
            <person name="Demir E."/>
            <person name="Dubchak I."/>
            <person name="Gentemann C."/>
            <person name="Eikrem W."/>
            <person name="Gready J.E."/>
            <person name="John U."/>
            <person name="Lanier W."/>
            <person name="Lindquist E.A."/>
            <person name="Lucas S."/>
            <person name="Mayer K.F."/>
            <person name="Moreau H."/>
            <person name="Not F."/>
            <person name="Otillar R."/>
            <person name="Panaud O."/>
            <person name="Pangilinan J."/>
            <person name="Paulsen I."/>
            <person name="Piegu B."/>
            <person name="Poliakov A."/>
            <person name="Robbens S."/>
            <person name="Schmutz J."/>
            <person name="Toulza E."/>
            <person name="Wyss T."/>
            <person name="Zelensky A."/>
            <person name="Zhou K."/>
            <person name="Armbrust E.V."/>
            <person name="Bhattacharya D."/>
            <person name="Goodenough U.W."/>
            <person name="Van de Peer Y."/>
            <person name="Grigoriev I.V."/>
        </authorList>
    </citation>
    <scope>NUCLEOTIDE SEQUENCE [LARGE SCALE GENOMIC DNA]</scope>
    <source>
        <strain evidence="9">RCC299 / NOUM17</strain>
    </source>
</reference>
<feature type="compositionally biased region" description="Polar residues" evidence="6">
    <location>
        <begin position="254"/>
        <end position="268"/>
    </location>
</feature>
<dbReference type="RefSeq" id="XP_002507210.1">
    <property type="nucleotide sequence ID" value="XM_002507164.1"/>
</dbReference>
<evidence type="ECO:0000256" key="4">
    <source>
        <dbReference type="ARBA" id="ARBA00023163"/>
    </source>
</evidence>
<dbReference type="InterPro" id="IPR036955">
    <property type="entry name" value="AP2/ERF_dom_sf"/>
</dbReference>
<dbReference type="Gene3D" id="3.30.730.10">
    <property type="entry name" value="AP2/ERF domain"/>
    <property type="match status" value="1"/>
</dbReference>
<dbReference type="PANTHER" id="PTHR32467">
    <property type="entry name" value="AP2-LIKE ETHYLENE-RESPONSIVE TRANSCRIPTION FACTOR"/>
    <property type="match status" value="1"/>
</dbReference>
<dbReference type="GO" id="GO:0003677">
    <property type="term" value="F:DNA binding"/>
    <property type="evidence" value="ECO:0007669"/>
    <property type="project" value="UniProtKB-KW"/>
</dbReference>
<dbReference type="GO" id="GO:0003700">
    <property type="term" value="F:DNA-binding transcription factor activity"/>
    <property type="evidence" value="ECO:0007669"/>
    <property type="project" value="InterPro"/>
</dbReference>
<sequence length="274" mass="30951">MSSPTDQRSAVHYVTGMKFSSREGQKLCVARVAPSLPNLRESIASFTALPSAFGVSVILQFSIELFDLFYKKSQSFPSGKLKRVLHKLSRQTDCFLVPGWSCDPMYLQMMHCARNPHIQCVGRYNVDMGTRQSVHKVARQKGVSSGRTYTSKYRGVHQTFPTRRWEAQFRRNGKPTSLGCFDYEDEAARAYDRMMVWCELHGQDSRGGKVGAHRSHIAQLSLNFDYNDYEGDLIALRHVSQDDLVQSLRRQGRMQASNNTGGSFSGASTHKKLP</sequence>
<name>C1FDX6_MICCC</name>
<dbReference type="SUPFAM" id="SSF54171">
    <property type="entry name" value="DNA-binding domain"/>
    <property type="match status" value="1"/>
</dbReference>
<protein>
    <recommendedName>
        <fullName evidence="7">AP2/ERF domain-containing protein</fullName>
    </recommendedName>
</protein>
<keyword evidence="2" id="KW-0805">Transcription regulation</keyword>
<dbReference type="eggNOG" id="ENOG502SRQP">
    <property type="taxonomic scope" value="Eukaryota"/>
</dbReference>
<dbReference type="Proteomes" id="UP000002009">
    <property type="component" value="Chromosome 1"/>
</dbReference>
<keyword evidence="9" id="KW-1185">Reference proteome</keyword>
<dbReference type="GeneID" id="8250135"/>
<dbReference type="STRING" id="296587.C1FDX6"/>
<dbReference type="GO" id="GO:0005634">
    <property type="term" value="C:nucleus"/>
    <property type="evidence" value="ECO:0007669"/>
    <property type="project" value="UniProtKB-SubCell"/>
</dbReference>
<dbReference type="PROSITE" id="PS51032">
    <property type="entry name" value="AP2_ERF"/>
    <property type="match status" value="1"/>
</dbReference>
<gene>
    <name evidence="8" type="ORF">MICPUN_55221</name>
</gene>
<dbReference type="SMART" id="SM00380">
    <property type="entry name" value="AP2"/>
    <property type="match status" value="1"/>
</dbReference>
<evidence type="ECO:0000313" key="8">
    <source>
        <dbReference type="EMBL" id="ACO68468.1"/>
    </source>
</evidence>
<evidence type="ECO:0000313" key="9">
    <source>
        <dbReference type="Proteomes" id="UP000002009"/>
    </source>
</evidence>
<evidence type="ECO:0000256" key="5">
    <source>
        <dbReference type="ARBA" id="ARBA00023242"/>
    </source>
</evidence>
<dbReference type="PANTHER" id="PTHR32467:SF90">
    <property type="entry name" value="AP2-LIKE ETHYLENE-RESPONSIVE TRANSCRIPTION FACTOR AIL1"/>
    <property type="match status" value="1"/>
</dbReference>
<keyword evidence="3" id="KW-0238">DNA-binding</keyword>
<evidence type="ECO:0000256" key="1">
    <source>
        <dbReference type="ARBA" id="ARBA00004123"/>
    </source>
</evidence>
<keyword evidence="4" id="KW-0804">Transcription</keyword>
<evidence type="ECO:0000256" key="6">
    <source>
        <dbReference type="SAM" id="MobiDB-lite"/>
    </source>
</evidence>
<dbReference type="OrthoDB" id="242866at2759"/>
<proteinExistence type="predicted"/>
<dbReference type="EMBL" id="CP001574">
    <property type="protein sequence ID" value="ACO68468.1"/>
    <property type="molecule type" value="Genomic_DNA"/>
</dbReference>
<dbReference type="InParanoid" id="C1FDX6"/>
<evidence type="ECO:0000256" key="2">
    <source>
        <dbReference type="ARBA" id="ARBA00023015"/>
    </source>
</evidence>
<comment type="subcellular location">
    <subcellularLocation>
        <location evidence="1">Nucleus</location>
    </subcellularLocation>
</comment>
<dbReference type="InterPro" id="IPR001471">
    <property type="entry name" value="AP2/ERF_dom"/>
</dbReference>
<accession>C1FDX6</accession>
<feature type="domain" description="AP2/ERF" evidence="7">
    <location>
        <begin position="152"/>
        <end position="192"/>
    </location>
</feature>
<dbReference type="KEGG" id="mis:MICPUN_55221"/>
<organism evidence="8 9">
    <name type="scientific">Micromonas commoda (strain RCC299 / NOUM17 / CCMP2709)</name>
    <name type="common">Picoplanktonic green alga</name>
    <dbReference type="NCBI Taxonomy" id="296587"/>
    <lineage>
        <taxon>Eukaryota</taxon>
        <taxon>Viridiplantae</taxon>
        <taxon>Chlorophyta</taxon>
        <taxon>Mamiellophyceae</taxon>
        <taxon>Mamiellales</taxon>
        <taxon>Mamiellaceae</taxon>
        <taxon>Micromonas</taxon>
    </lineage>
</organism>
<evidence type="ECO:0000259" key="7">
    <source>
        <dbReference type="PROSITE" id="PS51032"/>
    </source>
</evidence>
<dbReference type="AlphaFoldDB" id="C1FDX6"/>
<evidence type="ECO:0000256" key="3">
    <source>
        <dbReference type="ARBA" id="ARBA00023125"/>
    </source>
</evidence>
<feature type="region of interest" description="Disordered" evidence="6">
    <location>
        <begin position="252"/>
        <end position="274"/>
    </location>
</feature>
<keyword evidence="5" id="KW-0539">Nucleus</keyword>
<dbReference type="InterPro" id="IPR016177">
    <property type="entry name" value="DNA-bd_dom_sf"/>
</dbReference>